<dbReference type="HOGENOM" id="CLU_072399_0_0_1"/>
<evidence type="ECO:0000256" key="4">
    <source>
        <dbReference type="ARBA" id="ARBA00022617"/>
    </source>
</evidence>
<dbReference type="EnsemblMetazoa" id="XM_019908913.1">
    <property type="protein sequence ID" value="XP_019764472.1"/>
    <property type="gene ID" value="LOC109540502"/>
</dbReference>
<evidence type="ECO:0000313" key="18">
    <source>
        <dbReference type="Proteomes" id="UP000030742"/>
    </source>
</evidence>
<evidence type="ECO:0000313" key="17">
    <source>
        <dbReference type="Proteomes" id="UP000019118"/>
    </source>
</evidence>
<dbReference type="Proteomes" id="UP000019118">
    <property type="component" value="Unassembled WGS sequence"/>
</dbReference>
<evidence type="ECO:0000256" key="6">
    <source>
        <dbReference type="ARBA" id="ARBA00022723"/>
    </source>
</evidence>
<evidence type="ECO:0000256" key="5">
    <source>
        <dbReference type="ARBA" id="ARBA00022692"/>
    </source>
</evidence>
<feature type="transmembrane region" description="Helical" evidence="12">
    <location>
        <begin position="98"/>
        <end position="116"/>
    </location>
</feature>
<keyword evidence="5 12" id="KW-0812">Transmembrane</keyword>
<dbReference type="Gene3D" id="1.20.120.1770">
    <property type="match status" value="1"/>
</dbReference>
<feature type="transmembrane region" description="Helical" evidence="12">
    <location>
        <begin position="209"/>
        <end position="229"/>
    </location>
</feature>
<dbReference type="GO" id="GO:0140571">
    <property type="term" value="F:transmembrane ascorbate ferrireductase activity"/>
    <property type="evidence" value="ECO:0007669"/>
    <property type="project" value="UniProtKB-EC"/>
</dbReference>
<sequence length="237" mass="26634">MSEKRIDGSSTTVLYGQADEISWIQRCLLLLNTFYYQILAIVTMVMFWIFFETYALDATRLWHLVLTTAAYVPLMAAAIILFSEDNITTIHISRTKRYTIHGVLLFISCLAVTAGISIETDAKRRLGRTHFQSNHAILGLVSWILMFLSVLIGLMAANTRTFSSYIKPVVIKLVHNFLGLAAFAIGIGSLFEMLTFFERNSSQTVYDGIYVALVFVAIWSGLAALKSLYGQIKSVFF</sequence>
<evidence type="ECO:0000313" key="16">
    <source>
        <dbReference type="EnsemblMetazoa" id="XP_019764472.1"/>
    </source>
</evidence>
<comment type="cofactor">
    <cofactor evidence="1">
        <name>heme b</name>
        <dbReference type="ChEBI" id="CHEBI:60344"/>
    </cofactor>
</comment>
<dbReference type="EMBL" id="KB741037">
    <property type="protein sequence ID" value="ENN74709.1"/>
    <property type="molecule type" value="Genomic_DNA"/>
</dbReference>
<dbReference type="GO" id="GO:0140575">
    <property type="term" value="F:transmembrane monodehydroascorbate reductase activity"/>
    <property type="evidence" value="ECO:0007669"/>
    <property type="project" value="InterPro"/>
</dbReference>
<name>N6T3I3_DENPD</name>
<feature type="transmembrane region" description="Helical" evidence="12">
    <location>
        <begin position="34"/>
        <end position="55"/>
    </location>
</feature>
<gene>
    <name evidence="16" type="primary">109540502</name>
    <name evidence="15" type="ORF">D910_06920</name>
    <name evidence="14" type="ORF">YQE_08826</name>
</gene>
<evidence type="ECO:0000256" key="2">
    <source>
        <dbReference type="ARBA" id="ARBA00004141"/>
    </source>
</evidence>
<comment type="subcellular location">
    <subcellularLocation>
        <location evidence="2">Membrane</location>
        <topology evidence="2">Multi-pass membrane protein</topology>
    </subcellularLocation>
</comment>
<feature type="transmembrane region" description="Helical" evidence="12">
    <location>
        <begin position="61"/>
        <end position="82"/>
    </location>
</feature>
<evidence type="ECO:0000256" key="10">
    <source>
        <dbReference type="ARBA" id="ARBA00023136"/>
    </source>
</evidence>
<evidence type="ECO:0000256" key="12">
    <source>
        <dbReference type="SAM" id="Phobius"/>
    </source>
</evidence>
<protein>
    <recommendedName>
        <fullName evidence="11">ascorbate ferrireductase (transmembrane)</fullName>
        <ecNumber evidence="11">7.2.1.3</ecNumber>
    </recommendedName>
</protein>
<dbReference type="KEGG" id="dpa:109540502"/>
<evidence type="ECO:0000256" key="9">
    <source>
        <dbReference type="ARBA" id="ARBA00023004"/>
    </source>
</evidence>
<evidence type="ECO:0000256" key="7">
    <source>
        <dbReference type="ARBA" id="ARBA00022982"/>
    </source>
</evidence>
<feature type="transmembrane region" description="Helical" evidence="12">
    <location>
        <begin position="136"/>
        <end position="157"/>
    </location>
</feature>
<dbReference type="EMBL" id="KB632173">
    <property type="protein sequence ID" value="ERL89555.1"/>
    <property type="molecule type" value="Genomic_DNA"/>
</dbReference>
<reference evidence="16" key="2">
    <citation type="submission" date="2024-08" db="UniProtKB">
        <authorList>
            <consortium name="EnsemblMetazoa"/>
        </authorList>
    </citation>
    <scope>IDENTIFICATION</scope>
</reference>
<feature type="domain" description="Cytochrome b561" evidence="13">
    <location>
        <begin position="30"/>
        <end position="232"/>
    </location>
</feature>
<evidence type="ECO:0000256" key="11">
    <source>
        <dbReference type="ARBA" id="ARBA00024225"/>
    </source>
</evidence>
<dbReference type="PANTHER" id="PTHR15422">
    <property type="entry name" value="OS05G0565100 PROTEIN"/>
    <property type="match status" value="1"/>
</dbReference>
<dbReference type="AlphaFoldDB" id="N6T3I3"/>
<dbReference type="InterPro" id="IPR045150">
    <property type="entry name" value="CYB561D1/2"/>
</dbReference>
<keyword evidence="4" id="KW-0349">Heme</keyword>
<evidence type="ECO:0000256" key="1">
    <source>
        <dbReference type="ARBA" id="ARBA00001970"/>
    </source>
</evidence>
<dbReference type="PANTHER" id="PTHR15422:SF43">
    <property type="entry name" value="ASCORBATE FERRIREDUCTASE (TRANSMEMBRANE)"/>
    <property type="match status" value="1"/>
</dbReference>
<dbReference type="GO" id="GO:0016020">
    <property type="term" value="C:membrane"/>
    <property type="evidence" value="ECO:0007669"/>
    <property type="project" value="UniProtKB-SubCell"/>
</dbReference>
<organism evidence="14">
    <name type="scientific">Dendroctonus ponderosae</name>
    <name type="common">Mountain pine beetle</name>
    <dbReference type="NCBI Taxonomy" id="77166"/>
    <lineage>
        <taxon>Eukaryota</taxon>
        <taxon>Metazoa</taxon>
        <taxon>Ecdysozoa</taxon>
        <taxon>Arthropoda</taxon>
        <taxon>Hexapoda</taxon>
        <taxon>Insecta</taxon>
        <taxon>Pterygota</taxon>
        <taxon>Neoptera</taxon>
        <taxon>Endopterygota</taxon>
        <taxon>Coleoptera</taxon>
        <taxon>Polyphaga</taxon>
        <taxon>Cucujiformia</taxon>
        <taxon>Curculionidae</taxon>
        <taxon>Scolytinae</taxon>
        <taxon>Dendroctonus</taxon>
    </lineage>
</organism>
<dbReference type="GO" id="GO:0046872">
    <property type="term" value="F:metal ion binding"/>
    <property type="evidence" value="ECO:0007669"/>
    <property type="project" value="UniProtKB-KW"/>
</dbReference>
<keyword evidence="3" id="KW-0813">Transport</keyword>
<evidence type="ECO:0000256" key="8">
    <source>
        <dbReference type="ARBA" id="ARBA00022989"/>
    </source>
</evidence>
<feature type="transmembrane region" description="Helical" evidence="12">
    <location>
        <begin position="177"/>
        <end position="197"/>
    </location>
</feature>
<dbReference type="InterPro" id="IPR006593">
    <property type="entry name" value="Cyt_b561/ferric_Rdtase_TM"/>
</dbReference>
<evidence type="ECO:0000313" key="15">
    <source>
        <dbReference type="EMBL" id="ERL89555.1"/>
    </source>
</evidence>
<dbReference type="Proteomes" id="UP000030742">
    <property type="component" value="Unassembled WGS sequence"/>
</dbReference>
<evidence type="ECO:0000256" key="3">
    <source>
        <dbReference type="ARBA" id="ARBA00022448"/>
    </source>
</evidence>
<dbReference type="EC" id="7.2.1.3" evidence="11"/>
<accession>N6T3I3</accession>
<proteinExistence type="predicted"/>
<dbReference type="Pfam" id="PF03188">
    <property type="entry name" value="Cytochrom_B561"/>
    <property type="match status" value="1"/>
</dbReference>
<dbReference type="OMA" id="TRTHWIL"/>
<feature type="non-terminal residue" evidence="14">
    <location>
        <position position="1"/>
    </location>
</feature>
<keyword evidence="6" id="KW-0479">Metal-binding</keyword>
<dbReference type="STRING" id="77166.N6T3I3"/>
<keyword evidence="8 12" id="KW-1133">Transmembrane helix</keyword>
<reference evidence="17 18" key="1">
    <citation type="journal article" date="2013" name="Genome Biol.">
        <title>Draft genome of the mountain pine beetle, Dendroctonus ponderosae Hopkins, a major forest pest.</title>
        <authorList>
            <person name="Keeling C.I."/>
            <person name="Yuen M.M."/>
            <person name="Liao N.Y."/>
            <person name="Docking T.R."/>
            <person name="Chan S.K."/>
            <person name="Taylor G.A."/>
            <person name="Palmquist D.L."/>
            <person name="Jackman S.D."/>
            <person name="Nguyen A."/>
            <person name="Li M."/>
            <person name="Henderson H."/>
            <person name="Janes J.K."/>
            <person name="Zhao Y."/>
            <person name="Pandoh P."/>
            <person name="Moore R."/>
            <person name="Sperling F.A."/>
            <person name="Huber D.P."/>
            <person name="Birol I."/>
            <person name="Jones S.J."/>
            <person name="Bohlmann J."/>
        </authorList>
    </citation>
    <scope>NUCLEOTIDE SEQUENCE</scope>
</reference>
<dbReference type="PROSITE" id="PS50939">
    <property type="entry name" value="CYTOCHROME_B561"/>
    <property type="match status" value="1"/>
</dbReference>
<keyword evidence="17" id="KW-1185">Reference proteome</keyword>
<dbReference type="SMART" id="SM00665">
    <property type="entry name" value="B561"/>
    <property type="match status" value="1"/>
</dbReference>
<keyword evidence="7" id="KW-0249">Electron transport</keyword>
<keyword evidence="10 12" id="KW-0472">Membrane</keyword>
<evidence type="ECO:0000313" key="14">
    <source>
        <dbReference type="EMBL" id="ENN74709.1"/>
    </source>
</evidence>
<dbReference type="OrthoDB" id="432881at2759"/>
<keyword evidence="9" id="KW-0408">Iron</keyword>
<evidence type="ECO:0000259" key="13">
    <source>
        <dbReference type="PROSITE" id="PS50939"/>
    </source>
</evidence>